<feature type="binding site" evidence="9">
    <location>
        <position position="69"/>
    </location>
    <ligand>
        <name>L-glutamine</name>
        <dbReference type="ChEBI" id="CHEBI:58359"/>
    </ligand>
</feature>
<evidence type="ECO:0000313" key="15">
    <source>
        <dbReference type="Proteomes" id="UP000663720"/>
    </source>
</evidence>
<dbReference type="GO" id="GO:0004819">
    <property type="term" value="F:glutamine-tRNA ligase activity"/>
    <property type="evidence" value="ECO:0007669"/>
    <property type="project" value="UniProtKB-UniRule"/>
</dbReference>
<keyword evidence="5 9" id="KW-0067">ATP-binding</keyword>
<evidence type="ECO:0000256" key="1">
    <source>
        <dbReference type="ARBA" id="ARBA00005594"/>
    </source>
</evidence>
<dbReference type="InterPro" id="IPR001412">
    <property type="entry name" value="aa-tRNA-synth_I_CS"/>
</dbReference>
<dbReference type="FunFam" id="2.40.240.10:FF:000001">
    <property type="entry name" value="Glutamine--tRNA ligase"/>
    <property type="match status" value="1"/>
</dbReference>
<keyword evidence="2 9" id="KW-0963">Cytoplasm</keyword>
<evidence type="ECO:0000256" key="2">
    <source>
        <dbReference type="ARBA" id="ARBA00022490"/>
    </source>
</evidence>
<dbReference type="FunFam" id="1.10.1160.10:FF:000001">
    <property type="entry name" value="Glutamine--tRNA ligase"/>
    <property type="match status" value="1"/>
</dbReference>
<dbReference type="InterPro" id="IPR049437">
    <property type="entry name" value="tRNA-synt_1c_C2"/>
</dbReference>
<evidence type="ECO:0000256" key="9">
    <source>
        <dbReference type="HAMAP-Rule" id="MF_00126"/>
    </source>
</evidence>
<dbReference type="InterPro" id="IPR020056">
    <property type="entry name" value="Rbsml_bL25/Gln-tRNA_synth_N"/>
</dbReference>
<feature type="binding site" evidence="9">
    <location>
        <begin position="37"/>
        <end position="39"/>
    </location>
    <ligand>
        <name>ATP</name>
        <dbReference type="ChEBI" id="CHEBI:30616"/>
    </ligand>
</feature>
<keyword evidence="15" id="KW-1185">Reference proteome</keyword>
<comment type="similarity">
    <text evidence="1 9 10">Belongs to the class-I aminoacyl-tRNA synthetase family.</text>
</comment>
<accession>A0A975B3W4</accession>
<feature type="binding site" evidence="9">
    <location>
        <position position="214"/>
    </location>
    <ligand>
        <name>L-glutamine</name>
        <dbReference type="ChEBI" id="CHEBI:58359"/>
    </ligand>
</feature>
<dbReference type="SUPFAM" id="SSF52374">
    <property type="entry name" value="Nucleotidylyl transferase"/>
    <property type="match status" value="1"/>
</dbReference>
<dbReference type="HAMAP" id="MF_00126">
    <property type="entry name" value="Gln_tRNA_synth"/>
    <property type="match status" value="1"/>
</dbReference>
<dbReference type="Gene3D" id="3.40.50.620">
    <property type="entry name" value="HUPs"/>
    <property type="match status" value="1"/>
</dbReference>
<dbReference type="AlphaFoldDB" id="A0A975B3W4"/>
<dbReference type="PRINTS" id="PR00987">
    <property type="entry name" value="TRNASYNTHGLU"/>
</dbReference>
<feature type="binding site" evidence="9">
    <location>
        <position position="233"/>
    </location>
    <ligand>
        <name>ATP</name>
        <dbReference type="ChEBI" id="CHEBI:30616"/>
    </ligand>
</feature>
<dbReference type="Gene3D" id="3.90.800.10">
    <property type="entry name" value="Glutamyl-tRNA Synthetase, Domain 3"/>
    <property type="match status" value="1"/>
</dbReference>
<dbReference type="InterPro" id="IPR011035">
    <property type="entry name" value="Ribosomal_bL25/Gln-tRNA_synth"/>
</dbReference>
<feature type="binding site" evidence="9">
    <location>
        <begin position="43"/>
        <end position="49"/>
    </location>
    <ligand>
        <name>ATP</name>
        <dbReference type="ChEBI" id="CHEBI:30616"/>
    </ligand>
</feature>
<dbReference type="FunFam" id="3.40.50.620:FF:000037">
    <property type="entry name" value="Glutamine--tRNA ligase cytoplasmic"/>
    <property type="match status" value="1"/>
</dbReference>
<dbReference type="EMBL" id="CP061799">
    <property type="protein sequence ID" value="QTA78332.1"/>
    <property type="molecule type" value="Genomic_DNA"/>
</dbReference>
<dbReference type="InterPro" id="IPR020061">
    <property type="entry name" value="Glu_tRNA_lig_a-bdl"/>
</dbReference>
<dbReference type="Pfam" id="PF00749">
    <property type="entry name" value="tRNA-synt_1c"/>
    <property type="match status" value="1"/>
</dbReference>
<evidence type="ECO:0000256" key="6">
    <source>
        <dbReference type="ARBA" id="ARBA00022917"/>
    </source>
</evidence>
<dbReference type="Pfam" id="PF20974">
    <property type="entry name" value="tRNA-synt_1c_C2"/>
    <property type="match status" value="1"/>
</dbReference>
<proteinExistence type="inferred from homology"/>
<dbReference type="GO" id="GO:0005829">
    <property type="term" value="C:cytosol"/>
    <property type="evidence" value="ECO:0007669"/>
    <property type="project" value="TreeGrafter"/>
</dbReference>
<comment type="caution">
    <text evidence="9">Lacks conserved residue(s) required for the propagation of feature annotation.</text>
</comment>
<dbReference type="SUPFAM" id="SSF50715">
    <property type="entry name" value="Ribosomal protein L25-like"/>
    <property type="match status" value="1"/>
</dbReference>
<evidence type="ECO:0000256" key="10">
    <source>
        <dbReference type="RuleBase" id="RU363037"/>
    </source>
</evidence>
<keyword evidence="4 9" id="KW-0547">Nucleotide-binding</keyword>
<feature type="domain" description="Glutamyl/glutaminyl-tRNA synthetase class Ib catalytic" evidence="11">
    <location>
        <begin position="30"/>
        <end position="338"/>
    </location>
</feature>
<evidence type="ECO:0000256" key="5">
    <source>
        <dbReference type="ARBA" id="ARBA00022840"/>
    </source>
</evidence>
<feature type="domain" description="tRNA synthetases class I (E and Q) anti-codon binding" evidence="13">
    <location>
        <begin position="459"/>
        <end position="532"/>
    </location>
</feature>
<dbReference type="EC" id="6.1.1.18" evidence="9"/>
<evidence type="ECO:0000256" key="4">
    <source>
        <dbReference type="ARBA" id="ARBA00022741"/>
    </source>
</evidence>
<dbReference type="InterPro" id="IPR004514">
    <property type="entry name" value="Gln-tRNA-synth"/>
</dbReference>
<dbReference type="InterPro" id="IPR020059">
    <property type="entry name" value="Glu/Gln-tRNA-synth_Ib_codon-bd"/>
</dbReference>
<dbReference type="RefSeq" id="WP_207690206.1">
    <property type="nucleotide sequence ID" value="NZ_CP061799.1"/>
</dbReference>
<protein>
    <recommendedName>
        <fullName evidence="9">Glutamine--tRNA ligase</fullName>
        <ecNumber evidence="9">6.1.1.18</ecNumber>
    </recommendedName>
    <alternativeName>
        <fullName evidence="9">Glutaminyl-tRNA synthetase</fullName>
        <shortName evidence="9">GlnRS</shortName>
    </alternativeName>
</protein>
<dbReference type="PANTHER" id="PTHR43097">
    <property type="entry name" value="GLUTAMINE-TRNA LIGASE"/>
    <property type="match status" value="1"/>
</dbReference>
<dbReference type="PANTHER" id="PTHR43097:SF5">
    <property type="entry name" value="GLUTAMATE--TRNA LIGASE"/>
    <property type="match status" value="1"/>
</dbReference>
<evidence type="ECO:0000259" key="11">
    <source>
        <dbReference type="Pfam" id="PF00749"/>
    </source>
</evidence>
<evidence type="ECO:0000256" key="8">
    <source>
        <dbReference type="ARBA" id="ARBA00048270"/>
    </source>
</evidence>
<dbReference type="NCBIfam" id="NF011291">
    <property type="entry name" value="PRK14703.1"/>
    <property type="match status" value="1"/>
</dbReference>
<feature type="short sequence motif" description="'KMSKS' region" evidence="9">
    <location>
        <begin position="269"/>
        <end position="273"/>
    </location>
</feature>
<dbReference type="InterPro" id="IPR014729">
    <property type="entry name" value="Rossmann-like_a/b/a_fold"/>
</dbReference>
<dbReference type="Proteomes" id="UP000663720">
    <property type="component" value="Chromosome"/>
</dbReference>
<comment type="catalytic activity">
    <reaction evidence="8 9">
        <text>tRNA(Gln) + L-glutamine + ATP = L-glutaminyl-tRNA(Gln) + AMP + diphosphate</text>
        <dbReference type="Rhea" id="RHEA:20121"/>
        <dbReference type="Rhea" id="RHEA-COMP:9662"/>
        <dbReference type="Rhea" id="RHEA-COMP:9681"/>
        <dbReference type="ChEBI" id="CHEBI:30616"/>
        <dbReference type="ChEBI" id="CHEBI:33019"/>
        <dbReference type="ChEBI" id="CHEBI:58359"/>
        <dbReference type="ChEBI" id="CHEBI:78442"/>
        <dbReference type="ChEBI" id="CHEBI:78521"/>
        <dbReference type="ChEBI" id="CHEBI:456215"/>
        <dbReference type="EC" id="6.1.1.18"/>
    </reaction>
</comment>
<reference evidence="14" key="1">
    <citation type="journal article" date="2021" name="Microb. Physiol.">
        <title>Proteogenomic Insights into the Physiology of Marine, Sulfate-Reducing, Filamentous Desulfonema limicola and Desulfonema magnum.</title>
        <authorList>
            <person name="Schnaars V."/>
            <person name="Wohlbrand L."/>
            <person name="Scheve S."/>
            <person name="Hinrichs C."/>
            <person name="Reinhardt R."/>
            <person name="Rabus R."/>
        </authorList>
    </citation>
    <scope>NUCLEOTIDE SEQUENCE</scope>
    <source>
        <strain evidence="14">5ac10</strain>
    </source>
</reference>
<feature type="binding site" evidence="9">
    <location>
        <begin position="270"/>
        <end position="272"/>
    </location>
    <ligand>
        <name>ATP</name>
        <dbReference type="ChEBI" id="CHEBI:30616"/>
    </ligand>
</feature>
<comment type="subcellular location">
    <subcellularLocation>
        <location evidence="9">Cytoplasm</location>
    </subcellularLocation>
</comment>
<dbReference type="PROSITE" id="PS00178">
    <property type="entry name" value="AA_TRNA_LIGASE_I"/>
    <property type="match status" value="1"/>
</dbReference>
<evidence type="ECO:0000259" key="13">
    <source>
        <dbReference type="Pfam" id="PF20974"/>
    </source>
</evidence>
<dbReference type="InterPro" id="IPR022861">
    <property type="entry name" value="Gln_tRNA_ligase_bac"/>
</dbReference>
<evidence type="ECO:0000313" key="14">
    <source>
        <dbReference type="EMBL" id="QTA78332.1"/>
    </source>
</evidence>
<dbReference type="InterPro" id="IPR000924">
    <property type="entry name" value="Glu/Gln-tRNA-synth"/>
</dbReference>
<dbReference type="GO" id="GO:0006425">
    <property type="term" value="P:glutaminyl-tRNA aminoacylation"/>
    <property type="evidence" value="ECO:0007669"/>
    <property type="project" value="UniProtKB-UniRule"/>
</dbReference>
<dbReference type="KEGG" id="dli:dnl_05530"/>
<keyword evidence="7 9" id="KW-0030">Aminoacyl-tRNA synthetase</keyword>
<dbReference type="NCBIfam" id="TIGR00440">
    <property type="entry name" value="glnS"/>
    <property type="match status" value="1"/>
</dbReference>
<sequence length="562" mass="65165">MTVTDSVPAPNFIRYIIDEDLKTSKFDKRVVTRFPPEPNGYLHIGHAKSICLNFGLAAEYKGTCHMRFDDTNPGKEETEYVDSIKEDVQWLGFDWKEHLYYASDYFDRLYEFAVELIKQGKAYVDDLSADDIRLYRGTLTEPGKESPFRNRPVEENLELFEKMRAGEYEDGACVLRAKINMAAPNIVMRDPALYRIRKVHHHRTGNKWNIYPMYDFTHCLSDSIEGITHSICTLEFENNRELYDWVLDELKVYHPRQIEFARLNLTYTVLSKRKLIELVTQGHVTGWDDPRMPTISGLRRRGYTPEAIRKFCERIGVAKRDSMVDMALLEYIIREDLNKSAARVMAVLRPLKVVIENYPKDQVEEMEFVNNPEDPGMGSRNVPFSRVLYIERDDFFENPPKKFFRLGPGREVRLRYAYFVTCVDFIKDEQTGEVIELRCTYDPETKGGNAPDGRKVKGTLHWVSAAHAIDAEVRLYDHLFTRENPNEGGDYKECLNPNSLETLTGCKLEPSLANSKSGIRYQFERLGYFCLDSKDSSSKSLVFNRTVTLRDTWAKIQKGKKG</sequence>
<keyword evidence="3 9" id="KW-0436">Ligase</keyword>
<comment type="subunit">
    <text evidence="9">Monomer.</text>
</comment>
<organism evidence="14 15">
    <name type="scientific">Desulfonema limicola</name>
    <dbReference type="NCBI Taxonomy" id="45656"/>
    <lineage>
        <taxon>Bacteria</taxon>
        <taxon>Pseudomonadati</taxon>
        <taxon>Thermodesulfobacteriota</taxon>
        <taxon>Desulfobacteria</taxon>
        <taxon>Desulfobacterales</taxon>
        <taxon>Desulfococcaceae</taxon>
        <taxon>Desulfonema</taxon>
    </lineage>
</organism>
<evidence type="ECO:0000256" key="3">
    <source>
        <dbReference type="ARBA" id="ARBA00022598"/>
    </source>
</evidence>
<feature type="domain" description="Glutamyl/glutaminyl-tRNA synthetase class Ib anti-codon binding" evidence="12">
    <location>
        <begin position="341"/>
        <end position="442"/>
    </location>
</feature>
<dbReference type="InterPro" id="IPR020058">
    <property type="entry name" value="Glu/Gln-tRNA-synth_Ib_cat-dom"/>
</dbReference>
<dbReference type="CDD" id="cd00807">
    <property type="entry name" value="GlnRS_core"/>
    <property type="match status" value="1"/>
</dbReference>
<feature type="short sequence motif" description="'HIGH' region" evidence="9">
    <location>
        <begin position="36"/>
        <end position="46"/>
    </location>
</feature>
<dbReference type="GO" id="GO:0006424">
    <property type="term" value="P:glutamyl-tRNA aminoacylation"/>
    <property type="evidence" value="ECO:0007669"/>
    <property type="project" value="UniProtKB-UniRule"/>
</dbReference>
<dbReference type="Gene3D" id="1.10.1160.10">
    <property type="entry name" value="Glutamyl-trna Synthetase, Domain 2"/>
    <property type="match status" value="1"/>
</dbReference>
<dbReference type="Pfam" id="PF03950">
    <property type="entry name" value="tRNA-synt_1c_C"/>
    <property type="match status" value="1"/>
</dbReference>
<dbReference type="Gene3D" id="2.40.240.10">
    <property type="entry name" value="Ribosomal Protein L25, Chain P"/>
    <property type="match status" value="2"/>
</dbReference>
<dbReference type="FunFam" id="3.90.800.10:FF:000001">
    <property type="entry name" value="Glutamine--tRNA ligase"/>
    <property type="match status" value="1"/>
</dbReference>
<feature type="binding site" evidence="9">
    <location>
        <begin position="262"/>
        <end position="263"/>
    </location>
    <ligand>
        <name>ATP</name>
        <dbReference type="ChEBI" id="CHEBI:30616"/>
    </ligand>
</feature>
<name>A0A975B3W4_9BACT</name>
<dbReference type="GO" id="GO:0005524">
    <property type="term" value="F:ATP binding"/>
    <property type="evidence" value="ECO:0007669"/>
    <property type="project" value="UniProtKB-UniRule"/>
</dbReference>
<evidence type="ECO:0000259" key="12">
    <source>
        <dbReference type="Pfam" id="PF03950"/>
    </source>
</evidence>
<evidence type="ECO:0000256" key="7">
    <source>
        <dbReference type="ARBA" id="ARBA00023146"/>
    </source>
</evidence>
<keyword evidence="6 9" id="KW-0648">Protein biosynthesis</keyword>
<dbReference type="InterPro" id="IPR050132">
    <property type="entry name" value="Gln/Glu-tRNA_Ligase"/>
</dbReference>
<gene>
    <name evidence="9 14" type="primary">glnS</name>
    <name evidence="14" type="ORF">dnl_05530</name>
</gene>